<dbReference type="Proteomes" id="UP000289200">
    <property type="component" value="Unassembled WGS sequence"/>
</dbReference>
<name>A0A3S4B1X4_9BRAD</name>
<dbReference type="EMBL" id="UWOC01000022">
    <property type="protein sequence ID" value="VCU07063.1"/>
    <property type="molecule type" value="Genomic_DNA"/>
</dbReference>
<dbReference type="InterPro" id="IPR027372">
    <property type="entry name" value="Phytase-like_dom"/>
</dbReference>
<dbReference type="RefSeq" id="WP_244601428.1">
    <property type="nucleotide sequence ID" value="NZ_UWOC01000022.1"/>
</dbReference>
<dbReference type="InterPro" id="IPR014567">
    <property type="entry name" value="UCP031900"/>
</dbReference>
<gene>
    <name evidence="2" type="ORF">RHODGE_RHODGE_00367</name>
</gene>
<sequence>MSGRRRAALVRGVGARGLTVVGVLAVLLGGGALTPAGRAEPDPAVFSRASLGDQGEPITIEARPFTAFEPARPDRLRFGRLHFRGGLELTSRHKAFGGISGLVMLDAARFVAVTDKADWLTGRIVYDGSRPVGVADAAIAPMLGPDGRTLAARGWYDTESLARDQGTLYVGIERVHRIVRFDFGRDGMAARAKPLPWPAGLQGIPSNRGVEALVFVPKPFRLAGTLIAITERALDGAGDIRAALIGGPQPGLFTIRRHDGFDISDAALLPDGDLLLVERRFTWTTGVAMRLRRIPQAAIMPGAVVDGPELVGADMGFQIDNMEAVGVHPTAAGETVLTLVSDDNFSFLQRTVLLQFTLADE</sequence>
<keyword evidence="3" id="KW-1185">Reference proteome</keyword>
<feature type="domain" description="Phytase-like" evidence="1">
    <location>
        <begin position="95"/>
        <end position="345"/>
    </location>
</feature>
<evidence type="ECO:0000313" key="3">
    <source>
        <dbReference type="Proteomes" id="UP000289200"/>
    </source>
</evidence>
<evidence type="ECO:0000313" key="2">
    <source>
        <dbReference type="EMBL" id="VCU07063.1"/>
    </source>
</evidence>
<proteinExistence type="predicted"/>
<dbReference type="AlphaFoldDB" id="A0A3S4B1X4"/>
<accession>A0A3S4B1X4</accession>
<reference evidence="3" key="1">
    <citation type="submission" date="2018-10" db="EMBL/GenBank/DDBJ databases">
        <authorList>
            <person name="Peiro R."/>
            <person name="Begona"/>
            <person name="Cbmso G."/>
            <person name="Lopez M."/>
            <person name="Gonzalez S."/>
            <person name="Sacristan E."/>
            <person name="Castillo E."/>
        </authorList>
    </citation>
    <scope>NUCLEOTIDE SEQUENCE [LARGE SCALE GENOMIC DNA]</scope>
</reference>
<comment type="caution">
    <text evidence="2">The sequence shown here is derived from an EMBL/GenBank/DDBJ whole genome shotgun (WGS) entry which is preliminary data.</text>
</comment>
<organism evidence="2 3">
    <name type="scientific">Rhodoplanes serenus</name>
    <dbReference type="NCBI Taxonomy" id="200615"/>
    <lineage>
        <taxon>Bacteria</taxon>
        <taxon>Pseudomonadati</taxon>
        <taxon>Pseudomonadota</taxon>
        <taxon>Alphaproteobacteria</taxon>
        <taxon>Hyphomicrobiales</taxon>
        <taxon>Nitrobacteraceae</taxon>
        <taxon>Rhodoplanes</taxon>
    </lineage>
</organism>
<dbReference type="Pfam" id="PF13449">
    <property type="entry name" value="Phytase-like"/>
    <property type="match status" value="1"/>
</dbReference>
<protein>
    <recommendedName>
        <fullName evidence="1">Phytase-like domain-containing protein</fullName>
    </recommendedName>
</protein>
<evidence type="ECO:0000259" key="1">
    <source>
        <dbReference type="Pfam" id="PF13449"/>
    </source>
</evidence>
<dbReference type="PIRSF" id="PIRSF031900">
    <property type="entry name" value="UCP031900"/>
    <property type="match status" value="1"/>
</dbReference>